<proteinExistence type="inferred from homology"/>
<dbReference type="PRINTS" id="PR00909">
    <property type="entry name" value="SPERMDNBNDNG"/>
</dbReference>
<dbReference type="RefSeq" id="WP_172594222.1">
    <property type="nucleotide sequence ID" value="NZ_LR134510.1"/>
</dbReference>
<evidence type="ECO:0000256" key="4">
    <source>
        <dbReference type="ARBA" id="ARBA00022764"/>
    </source>
</evidence>
<protein>
    <recommendedName>
        <fullName evidence="5">Putrescine-binding periplasmic protein</fullName>
    </recommendedName>
</protein>
<feature type="binding site" evidence="6">
    <location>
        <position position="89"/>
    </location>
    <ligand>
        <name>spermidine</name>
        <dbReference type="ChEBI" id="CHEBI:57834"/>
    </ligand>
</feature>
<evidence type="ECO:0000256" key="7">
    <source>
        <dbReference type="SAM" id="SignalP"/>
    </source>
</evidence>
<evidence type="ECO:0000256" key="5">
    <source>
        <dbReference type="PIRNR" id="PIRNR019574"/>
    </source>
</evidence>
<evidence type="ECO:0000256" key="2">
    <source>
        <dbReference type="ARBA" id="ARBA00022448"/>
    </source>
</evidence>
<evidence type="ECO:0000256" key="3">
    <source>
        <dbReference type="ARBA" id="ARBA00022729"/>
    </source>
</evidence>
<comment type="similarity">
    <text evidence="5">Belongs to the bacterial solute-binding protein PotD/PotF family.</text>
</comment>
<dbReference type="AlphaFoldDB" id="A0A448TUA5"/>
<dbReference type="InterPro" id="IPR001188">
    <property type="entry name" value="Sperm_putr-bd"/>
</dbReference>
<reference evidence="8 9" key="1">
    <citation type="submission" date="2018-12" db="EMBL/GenBank/DDBJ databases">
        <authorList>
            <consortium name="Pathogen Informatics"/>
        </authorList>
    </citation>
    <scope>NUCLEOTIDE SEQUENCE [LARGE SCALE GENOMIC DNA]</scope>
    <source>
        <strain evidence="8 9">NCTC12871</strain>
    </source>
</reference>
<dbReference type="Gene3D" id="3.40.190.10">
    <property type="entry name" value="Periplasmic binding protein-like II"/>
    <property type="match status" value="2"/>
</dbReference>
<comment type="subcellular location">
    <subcellularLocation>
        <location evidence="1 5">Periplasm</location>
    </subcellularLocation>
</comment>
<keyword evidence="9" id="KW-1185">Reference proteome</keyword>
<dbReference type="GO" id="GO:0042597">
    <property type="term" value="C:periplasmic space"/>
    <property type="evidence" value="ECO:0007669"/>
    <property type="project" value="UniProtKB-SubCell"/>
</dbReference>
<dbReference type="GO" id="GO:0019808">
    <property type="term" value="F:polyamine binding"/>
    <property type="evidence" value="ECO:0007669"/>
    <property type="project" value="InterPro"/>
</dbReference>
<organism evidence="8 9">
    <name type="scientific">Actinobacillus delphinicola</name>
    <dbReference type="NCBI Taxonomy" id="51161"/>
    <lineage>
        <taxon>Bacteria</taxon>
        <taxon>Pseudomonadati</taxon>
        <taxon>Pseudomonadota</taxon>
        <taxon>Gammaproteobacteria</taxon>
        <taxon>Pasteurellales</taxon>
        <taxon>Pasteurellaceae</taxon>
        <taxon>Actinobacillus</taxon>
    </lineage>
</organism>
<dbReference type="PANTHER" id="PTHR30222:SF17">
    <property type="entry name" value="SPERMIDINE_PUTRESCINE-BINDING PERIPLASMIC PROTEIN"/>
    <property type="match status" value="1"/>
</dbReference>
<keyword evidence="4 5" id="KW-0574">Periplasm</keyword>
<keyword evidence="2 5" id="KW-0813">Transport</keyword>
<evidence type="ECO:0000313" key="8">
    <source>
        <dbReference type="EMBL" id="VEJ09577.1"/>
    </source>
</evidence>
<dbReference type="EMBL" id="LR134510">
    <property type="protein sequence ID" value="VEJ09577.1"/>
    <property type="molecule type" value="Genomic_DNA"/>
</dbReference>
<dbReference type="PIRSF" id="PIRSF019574">
    <property type="entry name" value="Periplasmic_polyamine_BP"/>
    <property type="match status" value="1"/>
</dbReference>
<keyword evidence="3 7" id="KW-0732">Signal</keyword>
<accession>A0A448TUA5</accession>
<dbReference type="PANTHER" id="PTHR30222">
    <property type="entry name" value="SPERMIDINE/PUTRESCINE-BINDING PERIPLASMIC PROTEIN"/>
    <property type="match status" value="1"/>
</dbReference>
<comment type="function">
    <text evidence="5">Required for the activity of the bacterial periplasmic transport system of putrescine.</text>
</comment>
<feature type="chain" id="PRO_5018970628" description="Putrescine-binding periplasmic protein" evidence="7">
    <location>
        <begin position="27"/>
        <end position="354"/>
    </location>
</feature>
<feature type="signal peptide" evidence="7">
    <location>
        <begin position="1"/>
        <end position="26"/>
    </location>
</feature>
<feature type="binding site" evidence="6">
    <location>
        <position position="331"/>
    </location>
    <ligand>
        <name>spermidine</name>
        <dbReference type="ChEBI" id="CHEBI:57834"/>
    </ligand>
</feature>
<dbReference type="KEGG" id="adp:NCTC12871_01049"/>
<dbReference type="Pfam" id="PF13416">
    <property type="entry name" value="SBP_bac_8"/>
    <property type="match status" value="1"/>
</dbReference>
<dbReference type="GO" id="GO:0015846">
    <property type="term" value="P:polyamine transport"/>
    <property type="evidence" value="ECO:0007669"/>
    <property type="project" value="InterPro"/>
</dbReference>
<sequence length="354" mass="39915">MKKFILKGMKSLMLTACALVAVNASAADNDLYVYNWTDYIPSDLVSKFTKETGIKVIYSTFESNEEMYAKLKLLAKDGEGYDLVFPSSYYIDKMASEGLLQPIDHSKIPNFHYIPKEFLNQSFDPNNKYSLPYTYGLTGIGVNSAYIDPKDVTSWADLWNPKYKGQVLLTNDAREVFHIALLLDGDSPNTRNPDQIKAAYERLLKLMPNVLVFNSDSPEVPFVQGEVNIGMLWNGSAYLANKEDPDIKFIYPKEGAILWMDNYAIPSTAKHVANAYKFINFLLRPENAKEVIERMGFSMPNNGVKALLTPELANNPILFPPKAQVEKGVVQADVGPAVAIYQKYWELLKAQFDK</sequence>
<evidence type="ECO:0000256" key="1">
    <source>
        <dbReference type="ARBA" id="ARBA00004418"/>
    </source>
</evidence>
<name>A0A448TUA5_9PAST</name>
<gene>
    <name evidence="8" type="primary">potD</name>
    <name evidence="8" type="ORF">NCTC12871_01049</name>
</gene>
<dbReference type="InterPro" id="IPR006059">
    <property type="entry name" value="SBP"/>
</dbReference>
<dbReference type="Proteomes" id="UP000279799">
    <property type="component" value="Chromosome"/>
</dbReference>
<dbReference type="SUPFAM" id="SSF53850">
    <property type="entry name" value="Periplasmic binding protein-like II"/>
    <property type="match status" value="1"/>
</dbReference>
<evidence type="ECO:0000313" key="9">
    <source>
        <dbReference type="Proteomes" id="UP000279799"/>
    </source>
</evidence>
<feature type="binding site" evidence="6">
    <location>
        <begin position="172"/>
        <end position="175"/>
    </location>
    <ligand>
        <name>spermidine</name>
        <dbReference type="ChEBI" id="CHEBI:57834"/>
    </ligand>
</feature>
<evidence type="ECO:0000256" key="6">
    <source>
        <dbReference type="PIRSR" id="PIRSR019574-1"/>
    </source>
</evidence>